<dbReference type="GeneID" id="90766172"/>
<dbReference type="Gene3D" id="3.40.50.2000">
    <property type="entry name" value="Glycogen Phosphorylase B"/>
    <property type="match status" value="1"/>
</dbReference>
<dbReference type="RefSeq" id="WP_131615295.1">
    <property type="nucleotide sequence ID" value="NZ_CP036532.1"/>
</dbReference>
<protein>
    <submittedName>
        <fullName evidence="2">Glycosyltransferase</fullName>
    </submittedName>
</protein>
<dbReference type="GO" id="GO:0016757">
    <property type="term" value="F:glycosyltransferase activity"/>
    <property type="evidence" value="ECO:0007669"/>
    <property type="project" value="UniProtKB-ARBA"/>
</dbReference>
<feature type="domain" description="Glycosyltransferase subfamily 4-like N-terminal" evidence="1">
    <location>
        <begin position="23"/>
        <end position="204"/>
    </location>
</feature>
<dbReference type="Proteomes" id="UP000293719">
    <property type="component" value="Chromosome"/>
</dbReference>
<dbReference type="InterPro" id="IPR028098">
    <property type="entry name" value="Glyco_trans_4-like_N"/>
</dbReference>
<dbReference type="KEGG" id="rpod:E0E05_02595"/>
<evidence type="ECO:0000259" key="1">
    <source>
        <dbReference type="Pfam" id="PF13579"/>
    </source>
</evidence>
<dbReference type="Pfam" id="PF13579">
    <property type="entry name" value="Glyco_trans_4_4"/>
    <property type="match status" value="1"/>
</dbReference>
<dbReference type="Pfam" id="PF13692">
    <property type="entry name" value="Glyco_trans_1_4"/>
    <property type="match status" value="1"/>
</dbReference>
<reference evidence="2 3" key="1">
    <citation type="journal article" date="2017" name="Int. J. Syst. Evol. Microbiol.">
        <title>Roseitalea porphyridii gen. nov., sp. nov., isolated from a red alga, and reclassification of Hoeflea suaedae Chung et al. 2013 as Pseudohoeflea suaedae gen. nov., comb. nov.</title>
        <authorList>
            <person name="Hyeon J.W."/>
            <person name="Jeong S.E."/>
            <person name="Baek K."/>
            <person name="Jeon C.O."/>
        </authorList>
    </citation>
    <scope>NUCLEOTIDE SEQUENCE [LARGE SCALE GENOMIC DNA]</scope>
    <source>
        <strain evidence="2 3">MA7-20</strain>
    </source>
</reference>
<proteinExistence type="predicted"/>
<name>A0A4P6UZX6_9HYPH</name>
<keyword evidence="3" id="KW-1185">Reference proteome</keyword>
<evidence type="ECO:0000313" key="2">
    <source>
        <dbReference type="EMBL" id="QBK29580.1"/>
    </source>
</evidence>
<dbReference type="OrthoDB" id="8432722at2"/>
<dbReference type="SUPFAM" id="SSF53756">
    <property type="entry name" value="UDP-Glycosyltransferase/glycogen phosphorylase"/>
    <property type="match status" value="1"/>
</dbReference>
<sequence>MHLVFASSLVPSGPPASGFEIANAAIVDGLRRAGARVSHLGFQWPGSTLTEPDETISLGAIDPRTDTASTGRKLAWLFAAVRAGLPFAAAKLRIVDDRRVERALDEAGPVDAVIINGTGMGGAFERVLTGRPYLYVAHNVEHATAAEAARHATGPFGRAMYAREARLLRSLETRLVRGAAQTFTLTEEDRAELGLAGGDRARVLPLVMPRSAGTPGPRVPAFDIGMIGTWTWAPNRIGLEWFLQSVLPQLPETVTVAIAGQLPAGFPRRDKRVRFLGRVIDAAQFLRQCRVVALTARAGTGVQLKTIETFEAGLPAVATPSSVRGIADIPANARVVDEPAAFARALADHVVAHRTGALADADGDAFRAGQMARMDAAIADALAGIGAAVNRDDNREFSERPD</sequence>
<evidence type="ECO:0000313" key="3">
    <source>
        <dbReference type="Proteomes" id="UP000293719"/>
    </source>
</evidence>
<dbReference type="AlphaFoldDB" id="A0A4P6UZX6"/>
<dbReference type="EMBL" id="CP036532">
    <property type="protein sequence ID" value="QBK29580.1"/>
    <property type="molecule type" value="Genomic_DNA"/>
</dbReference>
<gene>
    <name evidence="2" type="ORF">E0E05_02595</name>
</gene>
<keyword evidence="2" id="KW-0808">Transferase</keyword>
<accession>A0A4P6UZX6</accession>
<organism evidence="2 3">
    <name type="scientific">Roseitalea porphyridii</name>
    <dbReference type="NCBI Taxonomy" id="1852022"/>
    <lineage>
        <taxon>Bacteria</taxon>
        <taxon>Pseudomonadati</taxon>
        <taxon>Pseudomonadota</taxon>
        <taxon>Alphaproteobacteria</taxon>
        <taxon>Hyphomicrobiales</taxon>
        <taxon>Ahrensiaceae</taxon>
        <taxon>Roseitalea</taxon>
    </lineage>
</organism>